<feature type="transmembrane region" description="Helical" evidence="9">
    <location>
        <begin position="156"/>
        <end position="175"/>
    </location>
</feature>
<evidence type="ECO:0000256" key="8">
    <source>
        <dbReference type="ARBA" id="ARBA00023136"/>
    </source>
</evidence>
<keyword evidence="6 12" id="KW-0067">ATP-binding</keyword>
<evidence type="ECO:0000313" key="13">
    <source>
        <dbReference type="Proteomes" id="UP000334923"/>
    </source>
</evidence>
<feature type="domain" description="ABC transporter" evidence="10">
    <location>
        <begin position="336"/>
        <end position="561"/>
    </location>
</feature>
<dbReference type="Gene3D" id="3.40.50.300">
    <property type="entry name" value="P-loop containing nucleotide triphosphate hydrolases"/>
    <property type="match status" value="1"/>
</dbReference>
<evidence type="ECO:0000259" key="11">
    <source>
        <dbReference type="PROSITE" id="PS50929"/>
    </source>
</evidence>
<sequence length="562" mass="60869">MKEVRTLLAFALPYRGRLALGAGLMVAESALALAVPWLGGKLAAVFLQTPTGDGTTPQTLFLAMLAVLAAQALLKYGNIDLLGGTAERLAADLKIRLYDHLQALPLGFFHQRRQGDALALLTHDVYVVSGYLGGAALGVVPLLLTVGGALVCMFRIQGSLALLALILIPLFYLLIKVCGRRMRPLARELQEEHARAIAIAQENLGMLPAIKTFTREEEESERYRNQIEQVVRLSARERRLNAALGPGIQLLAGAAIVLVLWLAQGAIHHGSLAPSQLVSFLLYGQLMTRPIAGLADLYGQTQRARGALGRLAEVLAEEPEPSWDQGKPMPSIRGGIEFRGVTFAYPGRAPALKRLDLRIAPGETIAITGPNGAGKSTIGHLILRLHEPSEGGIFIDGVDITTVSLRSLRGQIGIVPQHVLLFHATVRDNIAYGRPEPTQEEVEAAAKAARAHDFILQLPQGYDTWIGDRGVRLSGGQQQRLALARALLKDPPILILDEATAMFDPEGEREFLKECRELLRRRTVLLITHRPASLELADRVLRLKDGAMAGADEEDGVTVPVA</sequence>
<dbReference type="Pfam" id="PF00664">
    <property type="entry name" value="ABC_membrane"/>
    <property type="match status" value="1"/>
</dbReference>
<evidence type="ECO:0000256" key="7">
    <source>
        <dbReference type="ARBA" id="ARBA00022989"/>
    </source>
</evidence>
<dbReference type="Pfam" id="PF00005">
    <property type="entry name" value="ABC_tran"/>
    <property type="match status" value="1"/>
</dbReference>
<keyword evidence="5" id="KW-0547">Nucleotide-binding</keyword>
<dbReference type="SUPFAM" id="SSF52540">
    <property type="entry name" value="P-loop containing nucleoside triphosphate hydrolases"/>
    <property type="match status" value="1"/>
</dbReference>
<evidence type="ECO:0000256" key="2">
    <source>
        <dbReference type="ARBA" id="ARBA00022448"/>
    </source>
</evidence>
<dbReference type="GO" id="GO:0016887">
    <property type="term" value="F:ATP hydrolysis activity"/>
    <property type="evidence" value="ECO:0007669"/>
    <property type="project" value="InterPro"/>
</dbReference>
<dbReference type="SUPFAM" id="SSF90123">
    <property type="entry name" value="ABC transporter transmembrane region"/>
    <property type="match status" value="1"/>
</dbReference>
<dbReference type="InterPro" id="IPR036640">
    <property type="entry name" value="ABC1_TM_sf"/>
</dbReference>
<dbReference type="PROSITE" id="PS00211">
    <property type="entry name" value="ABC_TRANSPORTER_1"/>
    <property type="match status" value="1"/>
</dbReference>
<dbReference type="PROSITE" id="PS50929">
    <property type="entry name" value="ABC_TM1F"/>
    <property type="match status" value="1"/>
</dbReference>
<dbReference type="EMBL" id="CABFVA020000008">
    <property type="protein sequence ID" value="VVM04661.1"/>
    <property type="molecule type" value="Genomic_DNA"/>
</dbReference>
<dbReference type="GO" id="GO:0005886">
    <property type="term" value="C:plasma membrane"/>
    <property type="evidence" value="ECO:0007669"/>
    <property type="project" value="UniProtKB-SubCell"/>
</dbReference>
<dbReference type="PANTHER" id="PTHR43394">
    <property type="entry name" value="ATP-DEPENDENT PERMEASE MDL1, MITOCHONDRIAL"/>
    <property type="match status" value="1"/>
</dbReference>
<keyword evidence="7 9" id="KW-1133">Transmembrane helix</keyword>
<proteinExistence type="predicted"/>
<dbReference type="GO" id="GO:0005524">
    <property type="term" value="F:ATP binding"/>
    <property type="evidence" value="ECO:0007669"/>
    <property type="project" value="UniProtKB-KW"/>
</dbReference>
<evidence type="ECO:0000256" key="6">
    <source>
        <dbReference type="ARBA" id="ARBA00022840"/>
    </source>
</evidence>
<feature type="transmembrane region" description="Helical" evidence="9">
    <location>
        <begin position="242"/>
        <end position="263"/>
    </location>
</feature>
<dbReference type="InterPro" id="IPR003593">
    <property type="entry name" value="AAA+_ATPase"/>
</dbReference>
<dbReference type="PROSITE" id="PS50893">
    <property type="entry name" value="ABC_TRANSPORTER_2"/>
    <property type="match status" value="1"/>
</dbReference>
<evidence type="ECO:0000256" key="1">
    <source>
        <dbReference type="ARBA" id="ARBA00004651"/>
    </source>
</evidence>
<evidence type="ECO:0000256" key="9">
    <source>
        <dbReference type="SAM" id="Phobius"/>
    </source>
</evidence>
<evidence type="ECO:0000259" key="10">
    <source>
        <dbReference type="PROSITE" id="PS50893"/>
    </source>
</evidence>
<reference evidence="12 13" key="1">
    <citation type="submission" date="2019-09" db="EMBL/GenBank/DDBJ databases">
        <authorList>
            <person name="Cremers G."/>
        </authorList>
    </citation>
    <scope>NUCLEOTIDE SEQUENCE [LARGE SCALE GENOMIC DNA]</scope>
    <source>
        <strain evidence="12">4A</strain>
    </source>
</reference>
<accession>A0A5E6M8D8</accession>
<dbReference type="InterPro" id="IPR011527">
    <property type="entry name" value="ABC1_TM_dom"/>
</dbReference>
<feature type="transmembrane region" description="Helical" evidence="9">
    <location>
        <begin position="56"/>
        <end position="74"/>
    </location>
</feature>
<evidence type="ECO:0000256" key="4">
    <source>
        <dbReference type="ARBA" id="ARBA00022692"/>
    </source>
</evidence>
<evidence type="ECO:0000256" key="5">
    <source>
        <dbReference type="ARBA" id="ARBA00022741"/>
    </source>
</evidence>
<dbReference type="AlphaFoldDB" id="A0A5E6M8D8"/>
<keyword evidence="13" id="KW-1185">Reference proteome</keyword>
<dbReference type="Gene3D" id="1.20.1560.10">
    <property type="entry name" value="ABC transporter type 1, transmembrane domain"/>
    <property type="match status" value="1"/>
</dbReference>
<dbReference type="InterPro" id="IPR039421">
    <property type="entry name" value="Type_1_exporter"/>
</dbReference>
<evidence type="ECO:0000256" key="3">
    <source>
        <dbReference type="ARBA" id="ARBA00022475"/>
    </source>
</evidence>
<keyword evidence="3" id="KW-1003">Cell membrane</keyword>
<evidence type="ECO:0000313" key="12">
    <source>
        <dbReference type="EMBL" id="VVM04661.1"/>
    </source>
</evidence>
<gene>
    <name evidence="12" type="ORF">MAMT_00213</name>
</gene>
<protein>
    <submittedName>
        <fullName evidence="12">Putative ABC transporter ATP-binding protein</fullName>
    </submittedName>
</protein>
<feature type="domain" description="ABC transmembrane type-1" evidence="11">
    <location>
        <begin position="19"/>
        <end position="303"/>
    </location>
</feature>
<dbReference type="PANTHER" id="PTHR43394:SF1">
    <property type="entry name" value="ATP-BINDING CASSETTE SUB-FAMILY B MEMBER 10, MITOCHONDRIAL"/>
    <property type="match status" value="1"/>
</dbReference>
<name>A0A5E6M8D8_9BACT</name>
<keyword evidence="2" id="KW-0813">Transport</keyword>
<comment type="subcellular location">
    <subcellularLocation>
        <location evidence="1">Cell membrane</location>
        <topology evidence="1">Multi-pass membrane protein</topology>
    </subcellularLocation>
</comment>
<dbReference type="GO" id="GO:0015421">
    <property type="term" value="F:ABC-type oligopeptide transporter activity"/>
    <property type="evidence" value="ECO:0007669"/>
    <property type="project" value="TreeGrafter"/>
</dbReference>
<dbReference type="RefSeq" id="WP_142659094.1">
    <property type="nucleotide sequence ID" value="NZ_CABFVA020000008.1"/>
</dbReference>
<dbReference type="Proteomes" id="UP000334923">
    <property type="component" value="Unassembled WGS sequence"/>
</dbReference>
<dbReference type="InterPro" id="IPR017871">
    <property type="entry name" value="ABC_transporter-like_CS"/>
</dbReference>
<dbReference type="FunFam" id="3.40.50.300:FF:000299">
    <property type="entry name" value="ABC transporter ATP-binding protein/permease"/>
    <property type="match status" value="1"/>
</dbReference>
<keyword evidence="4 9" id="KW-0812">Transmembrane</keyword>
<dbReference type="SMART" id="SM00382">
    <property type="entry name" value="AAA"/>
    <property type="match status" value="1"/>
</dbReference>
<dbReference type="InterPro" id="IPR003439">
    <property type="entry name" value="ABC_transporter-like_ATP-bd"/>
</dbReference>
<keyword evidence="8 9" id="KW-0472">Membrane</keyword>
<feature type="transmembrane region" description="Helical" evidence="9">
    <location>
        <begin position="118"/>
        <end position="144"/>
    </location>
</feature>
<dbReference type="OrthoDB" id="9761126at2"/>
<organism evidence="12 13">
    <name type="scientific">Methylacidimicrobium tartarophylax</name>
    <dbReference type="NCBI Taxonomy" id="1041768"/>
    <lineage>
        <taxon>Bacteria</taxon>
        <taxon>Pseudomonadati</taxon>
        <taxon>Verrucomicrobiota</taxon>
        <taxon>Methylacidimicrobium</taxon>
    </lineage>
</organism>
<dbReference type="InterPro" id="IPR027417">
    <property type="entry name" value="P-loop_NTPase"/>
</dbReference>